<protein>
    <submittedName>
        <fullName evidence="1">Uncharacterized protein</fullName>
    </submittedName>
</protein>
<gene>
    <name evidence="1" type="ORF">EVAR_60898_1</name>
</gene>
<proteinExistence type="predicted"/>
<comment type="caution">
    <text evidence="1">The sequence shown here is derived from an EMBL/GenBank/DDBJ whole genome shotgun (WGS) entry which is preliminary data.</text>
</comment>
<organism evidence="1 2">
    <name type="scientific">Eumeta variegata</name>
    <name type="common">Bagworm moth</name>
    <name type="synonym">Eumeta japonica</name>
    <dbReference type="NCBI Taxonomy" id="151549"/>
    <lineage>
        <taxon>Eukaryota</taxon>
        <taxon>Metazoa</taxon>
        <taxon>Ecdysozoa</taxon>
        <taxon>Arthropoda</taxon>
        <taxon>Hexapoda</taxon>
        <taxon>Insecta</taxon>
        <taxon>Pterygota</taxon>
        <taxon>Neoptera</taxon>
        <taxon>Endopterygota</taxon>
        <taxon>Lepidoptera</taxon>
        <taxon>Glossata</taxon>
        <taxon>Ditrysia</taxon>
        <taxon>Tineoidea</taxon>
        <taxon>Psychidae</taxon>
        <taxon>Oiketicinae</taxon>
        <taxon>Eumeta</taxon>
    </lineage>
</organism>
<reference evidence="1 2" key="1">
    <citation type="journal article" date="2019" name="Commun. Biol.">
        <title>The bagworm genome reveals a unique fibroin gene that provides high tensile strength.</title>
        <authorList>
            <person name="Kono N."/>
            <person name="Nakamura H."/>
            <person name="Ohtoshi R."/>
            <person name="Tomita M."/>
            <person name="Numata K."/>
            <person name="Arakawa K."/>
        </authorList>
    </citation>
    <scope>NUCLEOTIDE SEQUENCE [LARGE SCALE GENOMIC DNA]</scope>
</reference>
<accession>A0A4C1YIS1</accession>
<dbReference type="AlphaFoldDB" id="A0A4C1YIS1"/>
<evidence type="ECO:0000313" key="1">
    <source>
        <dbReference type="EMBL" id="GBP74970.1"/>
    </source>
</evidence>
<dbReference type="EMBL" id="BGZK01001230">
    <property type="protein sequence ID" value="GBP74970.1"/>
    <property type="molecule type" value="Genomic_DNA"/>
</dbReference>
<keyword evidence="2" id="KW-1185">Reference proteome</keyword>
<evidence type="ECO:0000313" key="2">
    <source>
        <dbReference type="Proteomes" id="UP000299102"/>
    </source>
</evidence>
<name>A0A4C1YIS1_EUMVA</name>
<sequence length="89" mass="9556">MTISIRYPKARLQTQWTKHGIGTTDDASHFVKGGLRKNDAHPRVVHASSVELKPTSTPEEVASRSAVSWDAVTASMNAAGQLTGVLTAR</sequence>
<dbReference type="Proteomes" id="UP000299102">
    <property type="component" value="Unassembled WGS sequence"/>
</dbReference>